<dbReference type="Gene3D" id="3.80.10.10">
    <property type="entry name" value="Ribonuclease Inhibitor"/>
    <property type="match status" value="2"/>
</dbReference>
<protein>
    <recommendedName>
        <fullName evidence="3">AAA+ ATPase domain-containing protein</fullName>
    </recommendedName>
</protein>
<dbReference type="InterPro" id="IPR003591">
    <property type="entry name" value="Leu-rich_rpt_typical-subtyp"/>
</dbReference>
<dbReference type="Pfam" id="PF23598">
    <property type="entry name" value="LRR_14"/>
    <property type="match status" value="2"/>
</dbReference>
<evidence type="ECO:0000313" key="4">
    <source>
        <dbReference type="EMBL" id="CAL4983432.1"/>
    </source>
</evidence>
<reference evidence="4" key="1">
    <citation type="submission" date="2024-10" db="EMBL/GenBank/DDBJ databases">
        <authorList>
            <person name="Ryan C."/>
        </authorList>
    </citation>
    <scope>NUCLEOTIDE SEQUENCE [LARGE SCALE GENOMIC DNA]</scope>
</reference>
<proteinExistence type="predicted"/>
<gene>
    <name evidence="4" type="ORF">URODEC1_LOCUS57044</name>
</gene>
<keyword evidence="5" id="KW-1185">Reference proteome</keyword>
<name>A0ABC9ASM0_9POAL</name>
<dbReference type="GO" id="GO:0006952">
    <property type="term" value="P:defense response"/>
    <property type="evidence" value="ECO:0007669"/>
    <property type="project" value="UniProtKB-KW"/>
</dbReference>
<dbReference type="PANTHER" id="PTHR36766">
    <property type="entry name" value="PLANT BROAD-SPECTRUM MILDEW RESISTANCE PROTEIN RPW8"/>
    <property type="match status" value="1"/>
</dbReference>
<dbReference type="SUPFAM" id="SSF52058">
    <property type="entry name" value="L domain-like"/>
    <property type="match status" value="2"/>
</dbReference>
<evidence type="ECO:0000256" key="2">
    <source>
        <dbReference type="ARBA" id="ARBA00022737"/>
    </source>
</evidence>
<dbReference type="AlphaFoldDB" id="A0ABC9ASM0"/>
<dbReference type="SUPFAM" id="SSF52540">
    <property type="entry name" value="P-loop containing nucleoside triphosphate hydrolases"/>
    <property type="match status" value="1"/>
</dbReference>
<accession>A0ABC9ASM0</accession>
<dbReference type="InterPro" id="IPR055414">
    <property type="entry name" value="LRR_R13L4/SHOC2-like"/>
</dbReference>
<dbReference type="InterPro" id="IPR003593">
    <property type="entry name" value="AAA+_ATPase"/>
</dbReference>
<dbReference type="PANTHER" id="PTHR36766:SF63">
    <property type="entry name" value="NB-ARC DOMAIN-CONTAINING PROTEIN"/>
    <property type="match status" value="1"/>
</dbReference>
<dbReference type="SMART" id="SM00369">
    <property type="entry name" value="LRR_TYP"/>
    <property type="match status" value="4"/>
</dbReference>
<dbReference type="PRINTS" id="PR00364">
    <property type="entry name" value="DISEASERSIST"/>
</dbReference>
<keyword evidence="1" id="KW-0433">Leucine-rich repeat</keyword>
<dbReference type="Proteomes" id="UP001497457">
    <property type="component" value="Chromosome 22rd"/>
</dbReference>
<sequence>MCLPFLCCSCSGIHHLHDDSYYFTPYREPSVFEKIDMAMRLTERISRRISVLLEEEGLARRVTDDRVRRCLAFLRMELSASMAALRSCTPSDDLVWRSWWLRELENASLWVDRVYDMDLPRPTLLRRAAQRCRCSRRSYEDYNNGITDAVATSYKLFQDYRYKLQFVHPSSDLVGPPLHEVEDEATGFHLVGIDSPAKKLIRWITAIDENLRVISIVGPAGMGKTTLAMELHRRLNGQADGSPYFQCCAIAKVSWVPDVKKLLQDIYSQVLGSSAPPQLPQQSEAQVHKDVQELVRSISEHLQDKRYFILLDEIWVVTHWKKIKAALPSNKCGSRILVTTCLTSIAQSCCSDYDDLVHEMEPLNKLDSERLLLTKAFDKDSHLPDNVKLLCDEILRRCEGIPLFITGMADWLKKEQWLLQQQEVKQSSTLLVEQVPQLLKSFKQALSPIYNDLPYELKLLLIYMTSIFPQGYLFKKDHVIRKWLLHEELTHSLDIEDKDEEEMEDHFSQLVDRNIITPVAANWRYNDKPDEAEVCQWKINHYMWQFLASISSEKGFGFTSCTLTSTTPAVAGDGDVSQTPRWLAVHHPDPMLSALLTMDLSQTRSLVMSGTVDLIPLDKFLYLVVLDLEGWDNLKDENMLEICSSKMYVLLHLSIRKTHVSRLPIQITELCSLRTLDASHTNITELPTQIKDLCKLRTLDLSHTQIEELPTQIKDLCSLKTLDVSNTRITKLPTQIKELRSLRTLAVSRTSITDLPLEVYMLENLRRLDLRNTRIKRLPEHEHITRGLEHILVGGDEMAVKILERMIQHSENLMALATIDLNEYPASSVKALGDLIHLRVLAITWSIHQCTDRDYCEALRSSITKWSKLKSLTIHCGFSCSMDFLGTLPSLPLELEKFKVTAGRFSRVPEWISMLNRLFYVQISVCKLETDDLKKLRGLPRLQCLVLGLEFIPREEIVIGNEGFRQLLRVSVDCPVPWLNFKQGAMQKLAYLELKVCSGPASREGVAPSGLRNLQSLSEVVLQYNQKWCSDSTSVKKTVEAVKKEVAQHSNPIHLLINGTRHDVQNVDVWIQRCQENLGVN</sequence>
<evidence type="ECO:0000259" key="3">
    <source>
        <dbReference type="SMART" id="SM00382"/>
    </source>
</evidence>
<evidence type="ECO:0000256" key="1">
    <source>
        <dbReference type="ARBA" id="ARBA00022614"/>
    </source>
</evidence>
<dbReference type="InterPro" id="IPR001611">
    <property type="entry name" value="Leu-rich_rpt"/>
</dbReference>
<feature type="domain" description="AAA+ ATPase" evidence="3">
    <location>
        <begin position="210"/>
        <end position="399"/>
    </location>
</feature>
<dbReference type="InterPro" id="IPR027417">
    <property type="entry name" value="P-loop_NTPase"/>
</dbReference>
<keyword evidence="2" id="KW-0677">Repeat</keyword>
<dbReference type="EMBL" id="OZ075132">
    <property type="protein sequence ID" value="CAL4983432.1"/>
    <property type="molecule type" value="Genomic_DNA"/>
</dbReference>
<dbReference type="PROSITE" id="PS51450">
    <property type="entry name" value="LRR"/>
    <property type="match status" value="2"/>
</dbReference>
<dbReference type="SMART" id="SM00382">
    <property type="entry name" value="AAA"/>
    <property type="match status" value="1"/>
</dbReference>
<dbReference type="InterPro" id="IPR032675">
    <property type="entry name" value="LRR_dom_sf"/>
</dbReference>
<dbReference type="Gene3D" id="3.40.50.300">
    <property type="entry name" value="P-loop containing nucleotide triphosphate hydrolases"/>
    <property type="match status" value="1"/>
</dbReference>
<organism evidence="4 5">
    <name type="scientific">Urochloa decumbens</name>
    <dbReference type="NCBI Taxonomy" id="240449"/>
    <lineage>
        <taxon>Eukaryota</taxon>
        <taxon>Viridiplantae</taxon>
        <taxon>Streptophyta</taxon>
        <taxon>Embryophyta</taxon>
        <taxon>Tracheophyta</taxon>
        <taxon>Spermatophyta</taxon>
        <taxon>Magnoliopsida</taxon>
        <taxon>Liliopsida</taxon>
        <taxon>Poales</taxon>
        <taxon>Poaceae</taxon>
        <taxon>PACMAD clade</taxon>
        <taxon>Panicoideae</taxon>
        <taxon>Panicodae</taxon>
        <taxon>Paniceae</taxon>
        <taxon>Melinidinae</taxon>
        <taxon>Urochloa</taxon>
    </lineage>
</organism>
<dbReference type="InterPro" id="IPR002182">
    <property type="entry name" value="NB-ARC"/>
</dbReference>
<evidence type="ECO:0000313" key="5">
    <source>
        <dbReference type="Proteomes" id="UP001497457"/>
    </source>
</evidence>
<dbReference type="Pfam" id="PF00931">
    <property type="entry name" value="NB-ARC"/>
    <property type="match status" value="1"/>
</dbReference>